<protein>
    <submittedName>
        <fullName evidence="1">Uncharacterized protein</fullName>
    </submittedName>
</protein>
<dbReference type="AlphaFoldDB" id="A0A0G0NFZ3"/>
<dbReference type="STRING" id="1619013.UT41_C0007G0009"/>
<dbReference type="Proteomes" id="UP000034665">
    <property type="component" value="Unassembled WGS sequence"/>
</dbReference>
<sequence length="60" mass="6697">MYAVAGESKKINVYPQKDDLCFSCKNILKCPLFAALQDEAVILNSGSGHITVENCWLYKD</sequence>
<gene>
    <name evidence="1" type="ORF">UT41_C0007G0009</name>
</gene>
<reference evidence="1 2" key="1">
    <citation type="journal article" date="2015" name="Nature">
        <title>rRNA introns, odd ribosomes, and small enigmatic genomes across a large radiation of phyla.</title>
        <authorList>
            <person name="Brown C.T."/>
            <person name="Hug L.A."/>
            <person name="Thomas B.C."/>
            <person name="Sharon I."/>
            <person name="Castelle C.J."/>
            <person name="Singh A."/>
            <person name="Wilkins M.J."/>
            <person name="Williams K.H."/>
            <person name="Banfield J.F."/>
        </authorList>
    </citation>
    <scope>NUCLEOTIDE SEQUENCE [LARGE SCALE GENOMIC DNA]</scope>
</reference>
<comment type="caution">
    <text evidence="1">The sequence shown here is derived from an EMBL/GenBank/DDBJ whole genome shotgun (WGS) entry which is preliminary data.</text>
</comment>
<evidence type="ECO:0000313" key="2">
    <source>
        <dbReference type="Proteomes" id="UP000034665"/>
    </source>
</evidence>
<dbReference type="EMBL" id="LBWR01000007">
    <property type="protein sequence ID" value="KKR11716.1"/>
    <property type="molecule type" value="Genomic_DNA"/>
</dbReference>
<organism evidence="1 2">
    <name type="scientific">Candidatus Wolfebacteria bacterium GW2011_GWC2_39_22</name>
    <dbReference type="NCBI Taxonomy" id="1619013"/>
    <lineage>
        <taxon>Bacteria</taxon>
        <taxon>Candidatus Wolfeibacteriota</taxon>
    </lineage>
</organism>
<name>A0A0G0NFZ3_9BACT</name>
<accession>A0A0G0NFZ3</accession>
<evidence type="ECO:0000313" key="1">
    <source>
        <dbReference type="EMBL" id="KKR11716.1"/>
    </source>
</evidence>
<proteinExistence type="predicted"/>